<gene>
    <name evidence="1" type="ORF">UFOVP1604_130</name>
</gene>
<organism evidence="1">
    <name type="scientific">uncultured Caudovirales phage</name>
    <dbReference type="NCBI Taxonomy" id="2100421"/>
    <lineage>
        <taxon>Viruses</taxon>
        <taxon>Duplodnaviria</taxon>
        <taxon>Heunggongvirae</taxon>
        <taxon>Uroviricota</taxon>
        <taxon>Caudoviricetes</taxon>
        <taxon>Peduoviridae</taxon>
        <taxon>Maltschvirus</taxon>
        <taxon>Maltschvirus maltsch</taxon>
    </lineage>
</organism>
<dbReference type="EMBL" id="LR797474">
    <property type="protein sequence ID" value="CAB4219047.1"/>
    <property type="molecule type" value="Genomic_DNA"/>
</dbReference>
<evidence type="ECO:0000313" key="1">
    <source>
        <dbReference type="EMBL" id="CAB4219047.1"/>
    </source>
</evidence>
<dbReference type="Pfam" id="PF04338">
    <property type="entry name" value="DUF481"/>
    <property type="match status" value="1"/>
</dbReference>
<proteinExistence type="predicted"/>
<accession>A0A6J5SX85</accession>
<protein>
    <recommendedName>
        <fullName evidence="2">DUF481 domain-containing protein</fullName>
    </recommendedName>
</protein>
<sequence>MRYLLLVAVLLLAQISNGQIAKNLSLGADGARGNFSSLGLTVKAEIKKDTGKYAWSINSNYRWSEQSPYGKTSMNLYENELYTTANLTKDLGRNWKLMGFTENEKSFQRKINLRSSVGLGFGLSIIKTKKCTLNISELILPEYYSSSSNADMNNFTVRASTRFRFDAIHSLVKVSSITLFQPAIYSDRQVSFNNNLNIRSTNSITLSLTKKYSIGLLYVLSYQGYPYYINKAVSPLQETASIIVGITL</sequence>
<dbReference type="InterPro" id="IPR007433">
    <property type="entry name" value="DUF481"/>
</dbReference>
<name>A0A6J5SX85_9CAUD</name>
<evidence type="ECO:0008006" key="2">
    <source>
        <dbReference type="Google" id="ProtNLM"/>
    </source>
</evidence>
<reference evidence="1" key="1">
    <citation type="submission" date="2020-05" db="EMBL/GenBank/DDBJ databases">
        <authorList>
            <person name="Chiriac C."/>
            <person name="Salcher M."/>
            <person name="Ghai R."/>
            <person name="Kavagutti S V."/>
        </authorList>
    </citation>
    <scope>NUCLEOTIDE SEQUENCE</scope>
</reference>